<dbReference type="PROSITE" id="PS50207">
    <property type="entry name" value="CASPASE_P10"/>
    <property type="match status" value="1"/>
</dbReference>
<protein>
    <recommendedName>
        <fullName evidence="9">Caspase</fullName>
    </recommendedName>
</protein>
<dbReference type="PROSITE" id="PS50208">
    <property type="entry name" value="CASPASE_P20"/>
    <property type="match status" value="1"/>
</dbReference>
<dbReference type="PANTHER" id="PTHR47901:SF3">
    <property type="entry name" value="CASPASE-1"/>
    <property type="match status" value="1"/>
</dbReference>
<dbReference type="PRINTS" id="PR00376">
    <property type="entry name" value="IL1BCENZYME"/>
</dbReference>
<sequence length="454" mass="52643">MDDKHRKLIIDNIERLINHTKFEELSHACMVTGLLSPVMLENVNRIEFSDTIKPMTENEIKHERHNRLFKKITKRGPDAFAKLRQIFSDLKYDSALGILVGDDPYISIHSNKMPIPMAQPSAVKSNPNDNGNLNNNISNETRCSSFSKDEDNRDSPYEQRDRRRSSAKSLNSETTLKEYSGEIRPKEYFDVTKSKTILKHASIDTYPMQTKNHRGVFFMVNMIDFLREDRRDGAEIDTHSLLHLFKELGFKLFSYTNLSHDVFFNILRELLSSEYTKNAECFVMALMTHGNMDENEQRITFSDGSVVKVREIEACFHHHVCKNLVDKPKIFLFPFCRGDMSERGVVNERIQVDSTSFYNHKINNIPQLSDLIVCYATSEGFKAHRDPQKGSWYIQCFVKNMAKNAHDTSFDDILKIIQSETSKLRTEEGQLQTANFVNKSFNKALYFNPGYWLD</sequence>
<evidence type="ECO:0000256" key="4">
    <source>
        <dbReference type="SAM" id="MobiDB-lite"/>
    </source>
</evidence>
<dbReference type="AlphaFoldDB" id="A0A1I8NVJ4"/>
<feature type="domain" description="Caspase family p20" evidence="6">
    <location>
        <begin position="213"/>
        <end position="340"/>
    </location>
</feature>
<feature type="region of interest" description="Disordered" evidence="4">
    <location>
        <begin position="117"/>
        <end position="176"/>
    </location>
</feature>
<gene>
    <name evidence="7" type="primary">106091841</name>
</gene>
<organism evidence="7 8">
    <name type="scientific">Stomoxys calcitrans</name>
    <name type="common">Stable fly</name>
    <name type="synonym">Conops calcitrans</name>
    <dbReference type="NCBI Taxonomy" id="35570"/>
    <lineage>
        <taxon>Eukaryota</taxon>
        <taxon>Metazoa</taxon>
        <taxon>Ecdysozoa</taxon>
        <taxon>Arthropoda</taxon>
        <taxon>Hexapoda</taxon>
        <taxon>Insecta</taxon>
        <taxon>Pterygota</taxon>
        <taxon>Neoptera</taxon>
        <taxon>Endopterygota</taxon>
        <taxon>Diptera</taxon>
        <taxon>Brachycera</taxon>
        <taxon>Muscomorpha</taxon>
        <taxon>Muscoidea</taxon>
        <taxon>Muscidae</taxon>
        <taxon>Stomoxys</taxon>
    </lineage>
</organism>
<dbReference type="GO" id="GO:0004197">
    <property type="term" value="F:cysteine-type endopeptidase activity"/>
    <property type="evidence" value="ECO:0007669"/>
    <property type="project" value="InterPro"/>
</dbReference>
<reference evidence="7" key="1">
    <citation type="submission" date="2020-05" db="UniProtKB">
        <authorList>
            <consortium name="EnsemblMetazoa"/>
        </authorList>
    </citation>
    <scope>IDENTIFICATION</scope>
    <source>
        <strain evidence="7">USDA</strain>
    </source>
</reference>
<dbReference type="InterPro" id="IPR001309">
    <property type="entry name" value="Pept_C14_p20"/>
</dbReference>
<feature type="active site" evidence="2">
    <location>
        <position position="289"/>
    </location>
</feature>
<dbReference type="Gene3D" id="1.10.533.10">
    <property type="entry name" value="Death Domain, Fas"/>
    <property type="match status" value="1"/>
</dbReference>
<feature type="compositionally biased region" description="Low complexity" evidence="4">
    <location>
        <begin position="126"/>
        <end position="139"/>
    </location>
</feature>
<dbReference type="PROSITE" id="PS01122">
    <property type="entry name" value="CASPASE_CYS"/>
    <property type="match status" value="1"/>
</dbReference>
<dbReference type="GO" id="GO:0097169">
    <property type="term" value="C:AIM2 inflammasome complex"/>
    <property type="evidence" value="ECO:0007669"/>
    <property type="project" value="TreeGrafter"/>
</dbReference>
<evidence type="ECO:0000259" key="5">
    <source>
        <dbReference type="PROSITE" id="PS50207"/>
    </source>
</evidence>
<dbReference type="InterPro" id="IPR011029">
    <property type="entry name" value="DEATH-like_dom_sf"/>
</dbReference>
<proteinExistence type="inferred from homology"/>
<dbReference type="SUPFAM" id="SSF52129">
    <property type="entry name" value="Caspase-like"/>
    <property type="match status" value="1"/>
</dbReference>
<dbReference type="Proteomes" id="UP000095300">
    <property type="component" value="Unassembled WGS sequence"/>
</dbReference>
<evidence type="ECO:0000256" key="2">
    <source>
        <dbReference type="PIRSR" id="PIRSR038001-1"/>
    </source>
</evidence>
<dbReference type="PIRSF" id="PIRSF038001">
    <property type="entry name" value="Caspase_ICE"/>
    <property type="match status" value="1"/>
</dbReference>
<feature type="compositionally biased region" description="Basic and acidic residues" evidence="4">
    <location>
        <begin position="147"/>
        <end position="161"/>
    </location>
</feature>
<dbReference type="InterPro" id="IPR002398">
    <property type="entry name" value="Pept_C14"/>
</dbReference>
<keyword evidence="8" id="KW-1185">Reference proteome</keyword>
<evidence type="ECO:0000259" key="6">
    <source>
        <dbReference type="PROSITE" id="PS50208"/>
    </source>
</evidence>
<dbReference type="GO" id="GO:0006508">
    <property type="term" value="P:proteolysis"/>
    <property type="evidence" value="ECO:0007669"/>
    <property type="project" value="InterPro"/>
</dbReference>
<dbReference type="STRING" id="35570.A0A1I8NVJ4"/>
<feature type="domain" description="Caspase family p10" evidence="5">
    <location>
        <begin position="361"/>
        <end position="449"/>
    </location>
</feature>
<evidence type="ECO:0000313" key="8">
    <source>
        <dbReference type="Proteomes" id="UP000095300"/>
    </source>
</evidence>
<accession>A0A1I8NVJ4</accession>
<dbReference type="InterPro" id="IPR002138">
    <property type="entry name" value="Pept_C14_p10"/>
</dbReference>
<dbReference type="InterPro" id="IPR033139">
    <property type="entry name" value="Caspase_cys_AS"/>
</dbReference>
<dbReference type="GO" id="GO:0072557">
    <property type="term" value="C:IPAF inflammasome complex"/>
    <property type="evidence" value="ECO:0007669"/>
    <property type="project" value="TreeGrafter"/>
</dbReference>
<dbReference type="GO" id="GO:0072559">
    <property type="term" value="C:NLRP3 inflammasome complex"/>
    <property type="evidence" value="ECO:0007669"/>
    <property type="project" value="TreeGrafter"/>
</dbReference>
<comment type="similarity">
    <text evidence="1 3">Belongs to the peptidase C14A family.</text>
</comment>
<evidence type="ECO:0000313" key="7">
    <source>
        <dbReference type="EnsemblMetazoa" id="SCAU002406-PA"/>
    </source>
</evidence>
<feature type="active site" evidence="2">
    <location>
        <position position="336"/>
    </location>
</feature>
<dbReference type="SMART" id="SM00115">
    <property type="entry name" value="CASc"/>
    <property type="match status" value="1"/>
</dbReference>
<dbReference type="InterPro" id="IPR011600">
    <property type="entry name" value="Pept_C14_caspase"/>
</dbReference>
<dbReference type="Gene3D" id="3.40.50.1460">
    <property type="match status" value="1"/>
</dbReference>
<dbReference type="InterPro" id="IPR015917">
    <property type="entry name" value="Pept_C14A"/>
</dbReference>
<name>A0A1I8NVJ4_STOCA</name>
<dbReference type="Pfam" id="PF00656">
    <property type="entry name" value="Peptidase_C14"/>
    <property type="match status" value="1"/>
</dbReference>
<dbReference type="InterPro" id="IPR029030">
    <property type="entry name" value="Caspase-like_dom_sf"/>
</dbReference>
<dbReference type="OrthoDB" id="6097640at2759"/>
<dbReference type="EnsemblMetazoa" id="SCAU002406-RA">
    <property type="protein sequence ID" value="SCAU002406-PA"/>
    <property type="gene ID" value="SCAU002406"/>
</dbReference>
<dbReference type="PANTHER" id="PTHR47901">
    <property type="entry name" value="CASPASE RECRUITMENT DOMAIN-CONTAINING PROTEIN 18"/>
    <property type="match status" value="1"/>
</dbReference>
<evidence type="ECO:0000256" key="1">
    <source>
        <dbReference type="ARBA" id="ARBA00010134"/>
    </source>
</evidence>
<evidence type="ECO:0008006" key="9">
    <source>
        <dbReference type="Google" id="ProtNLM"/>
    </source>
</evidence>
<dbReference type="VEuPathDB" id="VectorBase:SCAU002406"/>
<dbReference type="KEGG" id="scac:106091841"/>
<evidence type="ECO:0000256" key="3">
    <source>
        <dbReference type="RuleBase" id="RU003971"/>
    </source>
</evidence>